<protein>
    <submittedName>
        <fullName evidence="1">Uncharacterized protein</fullName>
    </submittedName>
</protein>
<dbReference type="OrthoDB" id="4142625at2759"/>
<sequence length="331" mass="36761">MVVDALILTLGYTLRKSRQQHPTIKSPFPLIPIEPPLTTSLTPDAEVISIPYGPFTLKPHSMLGDGFVLQNIAKPCTECFVTAMHAYLRTPSSPSTKQKSYNLYTTTSGLWLHHIIFFNLGRPDPVCARMEGERFFGGGNERWTRRWNSISDHGYEINANDKWDAVIELMNDADEEVTAEIVVRYEIISKESKEGKGYKNVRAVWLDLTGCGNADVDVKSTTEAFEYRTPNYTSSVSGLIVDVAGHLHDGGLTMLGYKNGDLMCRSDVFYDNQAEDQHIEASGVCKDAGRVGKGDVMWAEALYDPNVHRLTMHEEGADPVMGSMGVYVGVD</sequence>
<proteinExistence type="predicted"/>
<gene>
    <name evidence="1" type="ORF">GQ43DRAFT_227980</name>
</gene>
<keyword evidence="2" id="KW-1185">Reference proteome</keyword>
<evidence type="ECO:0000313" key="2">
    <source>
        <dbReference type="Proteomes" id="UP000799536"/>
    </source>
</evidence>
<evidence type="ECO:0000313" key="1">
    <source>
        <dbReference type="EMBL" id="KAF2196985.1"/>
    </source>
</evidence>
<comment type="caution">
    <text evidence="1">The sequence shown here is derived from an EMBL/GenBank/DDBJ whole genome shotgun (WGS) entry which is preliminary data.</text>
</comment>
<dbReference type="Proteomes" id="UP000799536">
    <property type="component" value="Unassembled WGS sequence"/>
</dbReference>
<reference evidence="1" key="1">
    <citation type="journal article" date="2020" name="Stud. Mycol.">
        <title>101 Dothideomycetes genomes: a test case for predicting lifestyles and emergence of pathogens.</title>
        <authorList>
            <person name="Haridas S."/>
            <person name="Albert R."/>
            <person name="Binder M."/>
            <person name="Bloem J."/>
            <person name="Labutti K."/>
            <person name="Salamov A."/>
            <person name="Andreopoulos B."/>
            <person name="Baker S."/>
            <person name="Barry K."/>
            <person name="Bills G."/>
            <person name="Bluhm B."/>
            <person name="Cannon C."/>
            <person name="Castanera R."/>
            <person name="Culley D."/>
            <person name="Daum C."/>
            <person name="Ezra D."/>
            <person name="Gonzalez J."/>
            <person name="Henrissat B."/>
            <person name="Kuo A."/>
            <person name="Liang C."/>
            <person name="Lipzen A."/>
            <person name="Lutzoni F."/>
            <person name="Magnuson J."/>
            <person name="Mondo S."/>
            <person name="Nolan M."/>
            <person name="Ohm R."/>
            <person name="Pangilinan J."/>
            <person name="Park H.-J."/>
            <person name="Ramirez L."/>
            <person name="Alfaro M."/>
            <person name="Sun H."/>
            <person name="Tritt A."/>
            <person name="Yoshinaga Y."/>
            <person name="Zwiers L.-H."/>
            <person name="Turgeon B."/>
            <person name="Goodwin S."/>
            <person name="Spatafora J."/>
            <person name="Crous P."/>
            <person name="Grigoriev I."/>
        </authorList>
    </citation>
    <scope>NUCLEOTIDE SEQUENCE</scope>
    <source>
        <strain evidence="1">ATCC 74209</strain>
    </source>
</reference>
<dbReference type="AlphaFoldDB" id="A0A9P4MUE2"/>
<organism evidence="1 2">
    <name type="scientific">Delitschia confertaspora ATCC 74209</name>
    <dbReference type="NCBI Taxonomy" id="1513339"/>
    <lineage>
        <taxon>Eukaryota</taxon>
        <taxon>Fungi</taxon>
        <taxon>Dikarya</taxon>
        <taxon>Ascomycota</taxon>
        <taxon>Pezizomycotina</taxon>
        <taxon>Dothideomycetes</taxon>
        <taxon>Pleosporomycetidae</taxon>
        <taxon>Pleosporales</taxon>
        <taxon>Delitschiaceae</taxon>
        <taxon>Delitschia</taxon>
    </lineage>
</organism>
<name>A0A9P4MUE2_9PLEO</name>
<dbReference type="EMBL" id="ML994294">
    <property type="protein sequence ID" value="KAF2196985.1"/>
    <property type="molecule type" value="Genomic_DNA"/>
</dbReference>
<accession>A0A9P4MUE2</accession>